<evidence type="ECO:0000313" key="4">
    <source>
        <dbReference type="Proteomes" id="UP000823775"/>
    </source>
</evidence>
<evidence type="ECO:0000256" key="1">
    <source>
        <dbReference type="SAM" id="MobiDB-lite"/>
    </source>
</evidence>
<feature type="region of interest" description="Disordered" evidence="1">
    <location>
        <begin position="17"/>
        <end position="36"/>
    </location>
</feature>
<feature type="compositionally biased region" description="Basic and acidic residues" evidence="1">
    <location>
        <begin position="22"/>
        <end position="32"/>
    </location>
</feature>
<keyword evidence="4" id="KW-1185">Reference proteome</keyword>
<reference evidence="3 4" key="1">
    <citation type="journal article" date="2021" name="BMC Genomics">
        <title>Datura genome reveals duplications of psychoactive alkaloid biosynthetic genes and high mutation rate following tissue culture.</title>
        <authorList>
            <person name="Rajewski A."/>
            <person name="Carter-House D."/>
            <person name="Stajich J."/>
            <person name="Litt A."/>
        </authorList>
    </citation>
    <scope>NUCLEOTIDE SEQUENCE [LARGE SCALE GENOMIC DNA]</scope>
    <source>
        <strain evidence="3">AR-01</strain>
    </source>
</reference>
<evidence type="ECO:0000259" key="2">
    <source>
        <dbReference type="Pfam" id="PF20167"/>
    </source>
</evidence>
<feature type="domain" description="Putative plant transposon protein" evidence="2">
    <location>
        <begin position="92"/>
        <end position="156"/>
    </location>
</feature>
<name>A0ABS8Y4H3_DATST</name>
<sequence>VVQERGLIGLKLPTASEMKTPNLREKNRRLELRNYPQEYKTRFVARQQAANPQSDEGNDSSANGSSSSGNNLDSYEGSGNEATSSPTVVQLWLFPIGRDNNFAEDRAVLVANLMSRFPLNMRAIIAKEIMCSAVKLSISLPFPCLITQLCREAHIPILVRIDVETYATKKYDLEKSKDESKYDFKLHKPILEVFRPSGQIARETETTTKPAGETTGAELVCHAAPIHTSTPFTSSAAATQPRGKLMYCEFIALSGLKLRK</sequence>
<dbReference type="EMBL" id="JACEIK010021350">
    <property type="protein sequence ID" value="MCE5166306.1"/>
    <property type="molecule type" value="Genomic_DNA"/>
</dbReference>
<feature type="region of interest" description="Disordered" evidence="1">
    <location>
        <begin position="46"/>
        <end position="82"/>
    </location>
</feature>
<gene>
    <name evidence="3" type="ORF">HAX54_017258</name>
</gene>
<dbReference type="Proteomes" id="UP000823775">
    <property type="component" value="Unassembled WGS sequence"/>
</dbReference>
<proteinExistence type="predicted"/>
<feature type="compositionally biased region" description="Low complexity" evidence="1">
    <location>
        <begin position="59"/>
        <end position="74"/>
    </location>
</feature>
<accession>A0ABS8Y4H3</accession>
<dbReference type="InterPro" id="IPR046796">
    <property type="entry name" value="Transposase_32_dom"/>
</dbReference>
<organism evidence="3 4">
    <name type="scientific">Datura stramonium</name>
    <name type="common">Jimsonweed</name>
    <name type="synonym">Common thornapple</name>
    <dbReference type="NCBI Taxonomy" id="4076"/>
    <lineage>
        <taxon>Eukaryota</taxon>
        <taxon>Viridiplantae</taxon>
        <taxon>Streptophyta</taxon>
        <taxon>Embryophyta</taxon>
        <taxon>Tracheophyta</taxon>
        <taxon>Spermatophyta</taxon>
        <taxon>Magnoliopsida</taxon>
        <taxon>eudicotyledons</taxon>
        <taxon>Gunneridae</taxon>
        <taxon>Pentapetalae</taxon>
        <taxon>asterids</taxon>
        <taxon>lamiids</taxon>
        <taxon>Solanales</taxon>
        <taxon>Solanaceae</taxon>
        <taxon>Solanoideae</taxon>
        <taxon>Datureae</taxon>
        <taxon>Datura</taxon>
    </lineage>
</organism>
<protein>
    <recommendedName>
        <fullName evidence="2">Putative plant transposon protein domain-containing protein</fullName>
    </recommendedName>
</protein>
<comment type="caution">
    <text evidence="3">The sequence shown here is derived from an EMBL/GenBank/DDBJ whole genome shotgun (WGS) entry which is preliminary data.</text>
</comment>
<feature type="non-terminal residue" evidence="3">
    <location>
        <position position="1"/>
    </location>
</feature>
<evidence type="ECO:0000313" key="3">
    <source>
        <dbReference type="EMBL" id="MCE5166306.1"/>
    </source>
</evidence>
<dbReference type="Pfam" id="PF20167">
    <property type="entry name" value="Transposase_32"/>
    <property type="match status" value="1"/>
</dbReference>